<dbReference type="CDD" id="cd15482">
    <property type="entry name" value="Sialidase_non-viral"/>
    <property type="match status" value="1"/>
</dbReference>
<dbReference type="InterPro" id="IPR036278">
    <property type="entry name" value="Sialidase_sf"/>
</dbReference>
<dbReference type="Proteomes" id="UP000589516">
    <property type="component" value="Unassembled WGS sequence"/>
</dbReference>
<sequence>MQELSERSFAILVALLLVGSGYWVATHEREAEPLPGGPGSPGGDYLTWGEPVWLPRAPECVDEDNSQLYPEFAIGYEPSIAVDQQGNLYYTAHKDLRWSGPNGGPGGGEGGAPGLGPFVCNFPLPIIGSQTSWDYYASWFFVSQDGGETWGPPDDWGLANLGSEYPGDEGDIGIDANGRVYYVDTTLEDNWLHVWDDGGNSHVNSQRLQSTTADDRPWVTAHGDGVVHYLGNNGVSVPGIPLTDGTSGVGRYWYYRGTTVGDQVVFDQGRVIEGGWAHIAAETDGPHVYIVQETNNGGGGVKVWVSDDWGANWAEPVTIGPLEGSHPEGYPWIAAGENGTVMVTWQESPQGGKAAGTLYLSRSDDYGVTWEYWDVTPREAVFLYPTIDLGAENRLGFAYYANEGNGTHGEHTAGDRWYLYGAIADDLQVGEQLEFLKADPQPLHTSSEAEAAADDLHPLHDFFEAVIAPDGSLNIAYQYNLGQHPWEVDEEQRYLMFIRGELA</sequence>
<organism evidence="1 2">
    <name type="scientific">Marine Group III euryarchaeote</name>
    <dbReference type="NCBI Taxonomy" id="2173149"/>
    <lineage>
        <taxon>Archaea</taxon>
        <taxon>Methanobacteriati</taxon>
        <taxon>Thermoplasmatota</taxon>
        <taxon>Thermoplasmata</taxon>
        <taxon>Candidatus Thermoprofundales</taxon>
    </lineage>
</organism>
<protein>
    <submittedName>
        <fullName evidence="1">Exo-alpha-sialidase</fullName>
    </submittedName>
</protein>
<dbReference type="SUPFAM" id="SSF50939">
    <property type="entry name" value="Sialidases"/>
    <property type="match status" value="1"/>
</dbReference>
<name>A0A7C7ZE38_9ARCH</name>
<evidence type="ECO:0000313" key="2">
    <source>
        <dbReference type="Proteomes" id="UP000589516"/>
    </source>
</evidence>
<dbReference type="EMBL" id="DUAV01000034">
    <property type="protein sequence ID" value="HIG63975.1"/>
    <property type="molecule type" value="Genomic_DNA"/>
</dbReference>
<accession>A0A7C7ZE38</accession>
<comment type="caution">
    <text evidence="1">The sequence shown here is derived from an EMBL/GenBank/DDBJ whole genome shotgun (WGS) entry which is preliminary data.</text>
</comment>
<reference evidence="2" key="1">
    <citation type="journal article" date="2019" name="bioRxiv">
        <title>Genome diversification in globally distributed novel marine Proteobacteria is linked to environmental adaptation.</title>
        <authorList>
            <person name="Zhou Z."/>
            <person name="Tran P.Q."/>
            <person name="Kieft K."/>
            <person name="Anantharaman K."/>
        </authorList>
    </citation>
    <scope>NUCLEOTIDE SEQUENCE [LARGE SCALE GENOMIC DNA]</scope>
</reference>
<dbReference type="AlphaFoldDB" id="A0A7C7ZE38"/>
<gene>
    <name evidence="1" type="ORF">EYQ16_05635</name>
</gene>
<proteinExistence type="predicted"/>
<dbReference type="Gene3D" id="2.120.10.10">
    <property type="match status" value="1"/>
</dbReference>
<evidence type="ECO:0000313" key="1">
    <source>
        <dbReference type="EMBL" id="HIG63975.1"/>
    </source>
</evidence>